<feature type="compositionally biased region" description="Polar residues" evidence="1">
    <location>
        <begin position="347"/>
        <end position="367"/>
    </location>
</feature>
<accession>A0ABQ5JQB6</accession>
<feature type="non-terminal residue" evidence="3">
    <location>
        <position position="911"/>
    </location>
</feature>
<dbReference type="Pfam" id="PF13236">
    <property type="entry name" value="CLU"/>
    <property type="match status" value="1"/>
</dbReference>
<dbReference type="PROSITE" id="PS51823">
    <property type="entry name" value="CLU"/>
    <property type="match status" value="1"/>
</dbReference>
<organism evidence="3 4">
    <name type="scientific">Aduncisulcus paluster</name>
    <dbReference type="NCBI Taxonomy" id="2918883"/>
    <lineage>
        <taxon>Eukaryota</taxon>
        <taxon>Metamonada</taxon>
        <taxon>Carpediemonas-like organisms</taxon>
        <taxon>Aduncisulcus</taxon>
    </lineage>
</organism>
<dbReference type="InterPro" id="IPR025697">
    <property type="entry name" value="CLU_dom"/>
</dbReference>
<comment type="caution">
    <text evidence="3">The sequence shown here is derived from an EMBL/GenBank/DDBJ whole genome shotgun (WGS) entry which is preliminary data.</text>
</comment>
<proteinExistence type="predicted"/>
<feature type="compositionally biased region" description="Low complexity" evidence="1">
    <location>
        <begin position="587"/>
        <end position="630"/>
    </location>
</feature>
<gene>
    <name evidence="3" type="ORF">ADUPG1_010200</name>
</gene>
<dbReference type="EMBL" id="BQXS01011479">
    <property type="protein sequence ID" value="GKT13129.1"/>
    <property type="molecule type" value="Genomic_DNA"/>
</dbReference>
<evidence type="ECO:0000313" key="4">
    <source>
        <dbReference type="Proteomes" id="UP001057375"/>
    </source>
</evidence>
<evidence type="ECO:0000259" key="2">
    <source>
        <dbReference type="PROSITE" id="PS51823"/>
    </source>
</evidence>
<evidence type="ECO:0000256" key="1">
    <source>
        <dbReference type="SAM" id="MobiDB-lite"/>
    </source>
</evidence>
<feature type="domain" description="Clu" evidence="2">
    <location>
        <begin position="1"/>
        <end position="323"/>
    </location>
</feature>
<feature type="compositionally biased region" description="Polar residues" evidence="1">
    <location>
        <begin position="571"/>
        <end position="582"/>
    </location>
</feature>
<reference evidence="3" key="1">
    <citation type="submission" date="2022-03" db="EMBL/GenBank/DDBJ databases">
        <title>Draft genome sequence of Aduncisulcus paluster, a free-living microaerophilic Fornicata.</title>
        <authorList>
            <person name="Yuyama I."/>
            <person name="Kume K."/>
            <person name="Tamura T."/>
            <person name="Inagaki Y."/>
            <person name="Hashimoto T."/>
        </authorList>
    </citation>
    <scope>NUCLEOTIDE SEQUENCE</scope>
    <source>
        <strain evidence="3">NY0171</strain>
    </source>
</reference>
<feature type="compositionally biased region" description="Basic and acidic residues" evidence="1">
    <location>
        <begin position="555"/>
        <end position="566"/>
    </location>
</feature>
<feature type="region of interest" description="Disordered" evidence="1">
    <location>
        <begin position="341"/>
        <end position="367"/>
    </location>
</feature>
<keyword evidence="4" id="KW-1185">Reference proteome</keyword>
<name>A0ABQ5JQB6_9EUKA</name>
<evidence type="ECO:0000313" key="3">
    <source>
        <dbReference type="EMBL" id="GKT13129.1"/>
    </source>
</evidence>
<feature type="region of interest" description="Disordered" evidence="1">
    <location>
        <begin position="552"/>
        <end position="646"/>
    </location>
</feature>
<protein>
    <recommendedName>
        <fullName evidence="2">Clu domain-containing protein</fullName>
    </recommendedName>
</protein>
<sequence>MSWISKQRNITSSLIQESITALEGEKKFHALLHNFESQVEINVKNIVEGKHKPCFDATIYGIGGVTYDIDDILFRRVGNWIVSGSNIGDGELAFKYAEWTAIAYNYSQVEINVKNIVEGKHKPCFDATIYGIGGVTYDIDDILFRRVGNWIVSGSNIGDGELAFKYAEWTAIAYNYVRKCAFQKGLDEVVVPLSCLCDYCGQRFFCIAKIPCREENLSCGSLDDGNTVIGLSTDPDACSSLELEDPDRFAALSLSYDVSARIGQGMNIGVHSVPSKKLSPGKDKSVWVPLDMRTRIFCIEQEDDLIVFILPSACIFPLDLSEKVGIGLRDLSMMPGDTRNLEDSSDFRSASGSLSPRSANPLSSSDPCQEEKRIQALSMRLCPTLLESYGCGDIVRPGFKEYHSFPIISCDKCKGVINEYTYFIYNNSLNAQYHLKYKMCEECFSSFSSKEIKMNKMYFEQKIIPESQRITFWKDESSNIFFSKPVILTPLNPDTFSAPRSADVVSDITGGICDSDVDLVKGCSIHMSEPLIEQIAAELDILWRVGGVLKNRRKGTQEDRRKERSMGKIISMSTNSLSNPTKVQDKPLSMSLSSPLSSPTSSPTGSDVFSSVISSFSPGRSPSRSSYISSPLSGRPQSSLFGSPSARGMSLSRISCISPFQSGSTPSDGSYPIPPMLSTSNLSMLSPTSLSSYHTLSPSLSHHMLYPSSVLPCLPFFSSNGSASFSALSAFCSSPCSLTSLLFHCGIDQKHIGSIAECCMCSSVREQCEEEMIVKIVCTMIRDALCAIPGQINGDEYEENFIPGMSLLPHKELMEYSASIISFYLFSMFQDTLDEQGEMMWQMLKEVGNNTYNYSIGEFARTALNKHATIRSILQELGVNLTFKRKFPTISREEIESEDEEFPIPTFEDSI</sequence>
<feature type="compositionally biased region" description="Polar residues" evidence="1">
    <location>
        <begin position="631"/>
        <end position="642"/>
    </location>
</feature>
<dbReference type="Proteomes" id="UP001057375">
    <property type="component" value="Unassembled WGS sequence"/>
</dbReference>